<dbReference type="KEGG" id="eff:skT53_03310"/>
<proteinExistence type="predicted"/>
<sequence>MRTFSDGLEQRFERLKIVVRKWENRMESMPRQMLELFDQEDLSGIESLLIAKKQLREQTERLRQFIQKWESPNNNMLGVMETDDENVRSFF</sequence>
<evidence type="ECO:0000256" key="1">
    <source>
        <dbReference type="SAM" id="Coils"/>
    </source>
</evidence>
<feature type="coiled-coil region" evidence="1">
    <location>
        <begin position="5"/>
        <end position="68"/>
    </location>
</feature>
<evidence type="ECO:0000313" key="3">
    <source>
        <dbReference type="Proteomes" id="UP000593802"/>
    </source>
</evidence>
<dbReference type="AlphaFoldDB" id="A0A7I8D952"/>
<gene>
    <name evidence="2" type="ORF">skT53_03310</name>
</gene>
<name>A0A7I8D952_9BACL</name>
<keyword evidence="1" id="KW-0175">Coiled coil</keyword>
<reference evidence="2 3" key="1">
    <citation type="submission" date="2020-08" db="EMBL/GenBank/DDBJ databases">
        <title>Complete Genome Sequence of Effusibacillus dendaii Strain skT53, Isolated from Farmland soil.</title>
        <authorList>
            <person name="Konishi T."/>
            <person name="Kawasaki H."/>
        </authorList>
    </citation>
    <scope>NUCLEOTIDE SEQUENCE [LARGE SCALE GENOMIC DNA]</scope>
    <source>
        <strain evidence="3">skT53</strain>
    </source>
</reference>
<accession>A0A7I8D952</accession>
<keyword evidence="3" id="KW-1185">Reference proteome</keyword>
<dbReference type="Proteomes" id="UP000593802">
    <property type="component" value="Chromosome"/>
</dbReference>
<dbReference type="RefSeq" id="WP_200759482.1">
    <property type="nucleotide sequence ID" value="NZ_AP023366.1"/>
</dbReference>
<protein>
    <submittedName>
        <fullName evidence="2">Uncharacterized protein</fullName>
    </submittedName>
</protein>
<dbReference type="EMBL" id="AP023366">
    <property type="protein sequence ID" value="BCJ85346.1"/>
    <property type="molecule type" value="Genomic_DNA"/>
</dbReference>
<evidence type="ECO:0000313" key="2">
    <source>
        <dbReference type="EMBL" id="BCJ85346.1"/>
    </source>
</evidence>
<organism evidence="2 3">
    <name type="scientific">Effusibacillus dendaii</name>
    <dbReference type="NCBI Taxonomy" id="2743772"/>
    <lineage>
        <taxon>Bacteria</taxon>
        <taxon>Bacillati</taxon>
        <taxon>Bacillota</taxon>
        <taxon>Bacilli</taxon>
        <taxon>Bacillales</taxon>
        <taxon>Alicyclobacillaceae</taxon>
        <taxon>Effusibacillus</taxon>
    </lineage>
</organism>